<comment type="similarity">
    <text evidence="1">Belongs to the hemerythrin family.</text>
</comment>
<keyword evidence="3" id="KW-0408">Iron</keyword>
<evidence type="ECO:0000313" key="5">
    <source>
        <dbReference type="EMBL" id="GLS13790.1"/>
    </source>
</evidence>
<organism evidence="5 6">
    <name type="scientific">Hydrogenophaga electricum</name>
    <dbReference type="NCBI Taxonomy" id="1230953"/>
    <lineage>
        <taxon>Bacteria</taxon>
        <taxon>Pseudomonadati</taxon>
        <taxon>Pseudomonadota</taxon>
        <taxon>Betaproteobacteria</taxon>
        <taxon>Burkholderiales</taxon>
        <taxon>Comamonadaceae</taxon>
        <taxon>Hydrogenophaga</taxon>
    </lineage>
</organism>
<evidence type="ECO:0000256" key="2">
    <source>
        <dbReference type="ARBA" id="ARBA00022723"/>
    </source>
</evidence>
<dbReference type="InterPro" id="IPR035938">
    <property type="entry name" value="Hemerythrin-like_sf"/>
</dbReference>
<dbReference type="Pfam" id="PF01814">
    <property type="entry name" value="Hemerythrin"/>
    <property type="match status" value="1"/>
</dbReference>
<sequence length="153" mass="16929">MSALAETAGLAPALQWTDDWLLGHDGMDACHQECATLLGQLLAAEDAQLATVFDRFIAHLTAHFEAEAEMMRRTDFPPRQCHLDEHAAVMSSVLEVRQRLADGNRPLVRALARELGAWFPAHTQHLDSALAHWVSRHRLGGKPVVLKRRAALG</sequence>
<accession>A0ABQ6C1L2</accession>
<dbReference type="SUPFAM" id="SSF47188">
    <property type="entry name" value="Hemerythrin-like"/>
    <property type="match status" value="1"/>
</dbReference>
<proteinExistence type="inferred from homology"/>
<dbReference type="InterPro" id="IPR012312">
    <property type="entry name" value="Hemerythrin-like"/>
</dbReference>
<dbReference type="NCBIfam" id="TIGR02481">
    <property type="entry name" value="hemeryth_dom"/>
    <property type="match status" value="1"/>
</dbReference>
<evidence type="ECO:0000313" key="6">
    <source>
        <dbReference type="Proteomes" id="UP001156903"/>
    </source>
</evidence>
<reference evidence="6" key="1">
    <citation type="journal article" date="2019" name="Int. J. Syst. Evol. Microbiol.">
        <title>The Global Catalogue of Microorganisms (GCM) 10K type strain sequencing project: providing services to taxonomists for standard genome sequencing and annotation.</title>
        <authorList>
            <consortium name="The Broad Institute Genomics Platform"/>
            <consortium name="The Broad Institute Genome Sequencing Center for Infectious Disease"/>
            <person name="Wu L."/>
            <person name="Ma J."/>
        </authorList>
    </citation>
    <scope>NUCLEOTIDE SEQUENCE [LARGE SCALE GENOMIC DNA]</scope>
    <source>
        <strain evidence="6">NBRC 109341</strain>
    </source>
</reference>
<name>A0ABQ6C1L2_9BURK</name>
<feature type="domain" description="Hemerythrin-like" evidence="4">
    <location>
        <begin position="25"/>
        <end position="128"/>
    </location>
</feature>
<dbReference type="Proteomes" id="UP001156903">
    <property type="component" value="Unassembled WGS sequence"/>
</dbReference>
<keyword evidence="6" id="KW-1185">Reference proteome</keyword>
<keyword evidence="2" id="KW-0479">Metal-binding</keyword>
<protein>
    <recommendedName>
        <fullName evidence="4">Hemerythrin-like domain-containing protein</fullName>
    </recommendedName>
</protein>
<dbReference type="InterPro" id="IPR050669">
    <property type="entry name" value="Hemerythrin"/>
</dbReference>
<evidence type="ECO:0000256" key="3">
    <source>
        <dbReference type="ARBA" id="ARBA00023004"/>
    </source>
</evidence>
<dbReference type="Gene3D" id="1.20.120.50">
    <property type="entry name" value="Hemerythrin-like"/>
    <property type="match status" value="1"/>
</dbReference>
<dbReference type="InterPro" id="IPR012827">
    <property type="entry name" value="Hemerythrin_metal-bd"/>
</dbReference>
<evidence type="ECO:0000256" key="1">
    <source>
        <dbReference type="ARBA" id="ARBA00010587"/>
    </source>
</evidence>
<evidence type="ECO:0000259" key="4">
    <source>
        <dbReference type="Pfam" id="PF01814"/>
    </source>
</evidence>
<dbReference type="RefSeq" id="WP_234263501.1">
    <property type="nucleotide sequence ID" value="NZ_BSPB01000006.1"/>
</dbReference>
<gene>
    <name evidence="5" type="ORF">GCM10007935_12200</name>
</gene>
<comment type="caution">
    <text evidence="5">The sequence shown here is derived from an EMBL/GenBank/DDBJ whole genome shotgun (WGS) entry which is preliminary data.</text>
</comment>
<dbReference type="EMBL" id="BSPB01000006">
    <property type="protein sequence ID" value="GLS13790.1"/>
    <property type="molecule type" value="Genomic_DNA"/>
</dbReference>
<dbReference type="CDD" id="cd12107">
    <property type="entry name" value="Hemerythrin"/>
    <property type="match status" value="1"/>
</dbReference>
<dbReference type="PANTHER" id="PTHR37164">
    <property type="entry name" value="BACTERIOHEMERYTHRIN"/>
    <property type="match status" value="1"/>
</dbReference>
<dbReference type="PANTHER" id="PTHR37164:SF1">
    <property type="entry name" value="BACTERIOHEMERYTHRIN"/>
    <property type="match status" value="1"/>
</dbReference>